<protein>
    <submittedName>
        <fullName evidence="1">Uncharacterized protein</fullName>
    </submittedName>
</protein>
<keyword evidence="2" id="KW-1185">Reference proteome</keyword>
<reference evidence="1 2" key="1">
    <citation type="submission" date="2016-02" db="EMBL/GenBank/DDBJ databases">
        <title>Genome analysis of coral dinoflagellate symbionts highlights evolutionary adaptations to a symbiotic lifestyle.</title>
        <authorList>
            <person name="Aranda M."/>
            <person name="Li Y."/>
            <person name="Liew Y.J."/>
            <person name="Baumgarten S."/>
            <person name="Simakov O."/>
            <person name="Wilson M."/>
            <person name="Piel J."/>
            <person name="Ashoor H."/>
            <person name="Bougouffa S."/>
            <person name="Bajic V.B."/>
            <person name="Ryu T."/>
            <person name="Ravasi T."/>
            <person name="Bayer T."/>
            <person name="Micklem G."/>
            <person name="Kim H."/>
            <person name="Bhak J."/>
            <person name="Lajeunesse T.C."/>
            <person name="Voolstra C.R."/>
        </authorList>
    </citation>
    <scope>NUCLEOTIDE SEQUENCE [LARGE SCALE GENOMIC DNA]</scope>
    <source>
        <strain evidence="1 2">CCMP2467</strain>
    </source>
</reference>
<sequence length="259" mass="29264">MRFCPLLENIGRPLSVTPQKLLALVVQYLSKSAPRLYEAVHLNGLHSRVVLQVHGELRRLEAKEGRRLLNKIRLKGDVELDATALRKVYVSSNNEGWAPLVEDNFSTRVFQLHIRCAGALQRNRPVLVVPLPPKLVVPGARPPTESLEDVYDSNLVSKLARGETQAFSDGNKAWRRVCQEAGIPFEDVVHRQLQFAKIFRKRKGVSLQRPASWVTQEELNAVAVRIHGMLDVLDTARLATYLAEKNVFAHKFLLRCAKI</sequence>
<accession>A0A1Q9EEA2</accession>
<proteinExistence type="predicted"/>
<name>A0A1Q9EEA2_SYMMI</name>
<evidence type="ECO:0000313" key="1">
    <source>
        <dbReference type="EMBL" id="OLQ05707.1"/>
    </source>
</evidence>
<organism evidence="1 2">
    <name type="scientific">Symbiodinium microadriaticum</name>
    <name type="common">Dinoflagellate</name>
    <name type="synonym">Zooxanthella microadriatica</name>
    <dbReference type="NCBI Taxonomy" id="2951"/>
    <lineage>
        <taxon>Eukaryota</taxon>
        <taxon>Sar</taxon>
        <taxon>Alveolata</taxon>
        <taxon>Dinophyceae</taxon>
        <taxon>Suessiales</taxon>
        <taxon>Symbiodiniaceae</taxon>
        <taxon>Symbiodinium</taxon>
    </lineage>
</organism>
<comment type="caution">
    <text evidence="1">The sequence shown here is derived from an EMBL/GenBank/DDBJ whole genome shotgun (WGS) entry which is preliminary data.</text>
</comment>
<dbReference type="Proteomes" id="UP000186817">
    <property type="component" value="Unassembled WGS sequence"/>
</dbReference>
<gene>
    <name evidence="1" type="ORF">AK812_SmicGene11061</name>
</gene>
<dbReference type="OrthoDB" id="416264at2759"/>
<dbReference type="EMBL" id="LSRX01000177">
    <property type="protein sequence ID" value="OLQ05707.1"/>
    <property type="molecule type" value="Genomic_DNA"/>
</dbReference>
<evidence type="ECO:0000313" key="2">
    <source>
        <dbReference type="Proteomes" id="UP000186817"/>
    </source>
</evidence>
<dbReference type="AlphaFoldDB" id="A0A1Q9EEA2"/>